<feature type="compositionally biased region" description="Low complexity" evidence="1">
    <location>
        <begin position="291"/>
        <end position="301"/>
    </location>
</feature>
<keyword evidence="2" id="KW-1133">Transmembrane helix</keyword>
<dbReference type="SUPFAM" id="SSF103481">
    <property type="entry name" value="Multidrug resistance efflux transporter EmrE"/>
    <property type="match status" value="1"/>
</dbReference>
<dbReference type="HOGENOM" id="CLU_065119_0_0_11"/>
<gene>
    <name evidence="3" type="ordered locus">Bcav_3359</name>
</gene>
<feature type="transmembrane region" description="Helical" evidence="2">
    <location>
        <begin position="196"/>
        <end position="216"/>
    </location>
</feature>
<dbReference type="InterPro" id="IPR037185">
    <property type="entry name" value="EmrE-like"/>
</dbReference>
<dbReference type="AlphaFoldDB" id="C5C1J1"/>
<sequence length="301" mass="30062">MILGLVTAFAAAVCYGVGSVLQAVAARGTDAVEGLDPRLLVRLARSWRYLLGVGLDALGFALSLVAVRTLPLFVVQSIVASFLAITAVLGALFLAMPLRRADRIGLTVVVAGLVLVGSSASEDSAVEVVPAEQWGVLAAALLLAVLAIPLGRVPGPRGAAALGGVAGLAFGATAVASRMLPGAPGGGGLLAEIEELIASPALYALAVAAVVALLTYSIALQRGSVTQATAPLVVGETVAPALVGVLLLGDRPRAGWEWAAILGFVLSVSGAVALARHGEVEAPAEDPTDAPDPGTTSPRAP</sequence>
<protein>
    <submittedName>
        <fullName evidence="3">Putative integral membrane protein putative transcription factor</fullName>
    </submittedName>
</protein>
<evidence type="ECO:0000313" key="3">
    <source>
        <dbReference type="EMBL" id="ACQ81601.1"/>
    </source>
</evidence>
<dbReference type="STRING" id="471853.Bcav_3359"/>
<dbReference type="EMBL" id="CP001618">
    <property type="protein sequence ID" value="ACQ81601.1"/>
    <property type="molecule type" value="Genomic_DNA"/>
</dbReference>
<dbReference type="eggNOG" id="COG0697">
    <property type="taxonomic scope" value="Bacteria"/>
</dbReference>
<feature type="transmembrane region" description="Helical" evidence="2">
    <location>
        <begin position="73"/>
        <end position="95"/>
    </location>
</feature>
<keyword evidence="2" id="KW-0812">Transmembrane</keyword>
<evidence type="ECO:0000256" key="2">
    <source>
        <dbReference type="SAM" id="Phobius"/>
    </source>
</evidence>
<evidence type="ECO:0000256" key="1">
    <source>
        <dbReference type="SAM" id="MobiDB-lite"/>
    </source>
</evidence>
<proteinExistence type="predicted"/>
<accession>C5C1J1</accession>
<name>C5C1J1_BEUC1</name>
<dbReference type="Proteomes" id="UP000007962">
    <property type="component" value="Chromosome"/>
</dbReference>
<organism evidence="3 4">
    <name type="scientific">Beutenbergia cavernae (strain ATCC BAA-8 / DSM 12333 / CCUG 43141 / JCM 11478 / NBRC 16432 / NCIMB 13614 / HKI 0122)</name>
    <dbReference type="NCBI Taxonomy" id="471853"/>
    <lineage>
        <taxon>Bacteria</taxon>
        <taxon>Bacillati</taxon>
        <taxon>Actinomycetota</taxon>
        <taxon>Actinomycetes</taxon>
        <taxon>Micrococcales</taxon>
        <taxon>Beutenbergiaceae</taxon>
        <taxon>Beutenbergia</taxon>
    </lineage>
</organism>
<reference evidence="3 4" key="1">
    <citation type="journal article" date="2009" name="Stand. Genomic Sci.">
        <title>Complete genome sequence of Beutenbergia cavernae type strain (HKI 0122).</title>
        <authorList>
            <person name="Land M."/>
            <person name="Pukall R."/>
            <person name="Abt B."/>
            <person name="Goker M."/>
            <person name="Rohde M."/>
            <person name="Glavina Del Rio T."/>
            <person name="Tice H."/>
            <person name="Copeland A."/>
            <person name="Cheng J.F."/>
            <person name="Lucas S."/>
            <person name="Chen F."/>
            <person name="Nolan M."/>
            <person name="Bruce D."/>
            <person name="Goodwin L."/>
            <person name="Pitluck S."/>
            <person name="Ivanova N."/>
            <person name="Mavromatis K."/>
            <person name="Ovchinnikova G."/>
            <person name="Pati A."/>
            <person name="Chen A."/>
            <person name="Palaniappan K."/>
            <person name="Hauser L."/>
            <person name="Chang Y.J."/>
            <person name="Jefferies C.C."/>
            <person name="Saunders E."/>
            <person name="Brettin T."/>
            <person name="Detter J.C."/>
            <person name="Han C."/>
            <person name="Chain P."/>
            <person name="Bristow J."/>
            <person name="Eisen J.A."/>
            <person name="Markowitz V."/>
            <person name="Hugenholtz P."/>
            <person name="Kyrpides N.C."/>
            <person name="Klenk H.P."/>
            <person name="Lapidus A."/>
        </authorList>
    </citation>
    <scope>NUCLEOTIDE SEQUENCE [LARGE SCALE GENOMIC DNA]</scope>
    <source>
        <strain evidence="4">ATCC BAA-8 / DSM 12333 / NBRC 16432</strain>
    </source>
</reference>
<feature type="transmembrane region" description="Helical" evidence="2">
    <location>
        <begin position="158"/>
        <end position="176"/>
    </location>
</feature>
<feature type="transmembrane region" description="Helical" evidence="2">
    <location>
        <begin position="6"/>
        <end position="26"/>
    </location>
</feature>
<feature type="transmembrane region" description="Helical" evidence="2">
    <location>
        <begin position="47"/>
        <end position="67"/>
    </location>
</feature>
<feature type="region of interest" description="Disordered" evidence="1">
    <location>
        <begin position="279"/>
        <end position="301"/>
    </location>
</feature>
<keyword evidence="4" id="KW-1185">Reference proteome</keyword>
<feature type="transmembrane region" description="Helical" evidence="2">
    <location>
        <begin position="104"/>
        <end position="121"/>
    </location>
</feature>
<feature type="transmembrane region" description="Helical" evidence="2">
    <location>
        <begin position="133"/>
        <end position="151"/>
    </location>
</feature>
<dbReference type="RefSeq" id="WP_015883838.1">
    <property type="nucleotide sequence ID" value="NC_012669.1"/>
</dbReference>
<dbReference type="KEGG" id="bcv:Bcav_3359"/>
<dbReference type="PANTHER" id="PTHR40761">
    <property type="entry name" value="CONSERVED INTEGRAL MEMBRANE ALANINE VALINE AND LEUCINE RICH PROTEIN-RELATED"/>
    <property type="match status" value="1"/>
</dbReference>
<evidence type="ECO:0000313" key="4">
    <source>
        <dbReference type="Proteomes" id="UP000007962"/>
    </source>
</evidence>
<dbReference type="PANTHER" id="PTHR40761:SF1">
    <property type="entry name" value="CONSERVED INTEGRAL MEMBRANE ALANINE VALINE AND LEUCINE RICH PROTEIN-RELATED"/>
    <property type="match status" value="1"/>
</dbReference>
<keyword evidence="2" id="KW-0472">Membrane</keyword>